<accession>A0A844GE34</accession>
<dbReference type="Proteomes" id="UP000446658">
    <property type="component" value="Unassembled WGS sequence"/>
</dbReference>
<dbReference type="EMBL" id="WLYX01000001">
    <property type="protein sequence ID" value="MTD33478.1"/>
    <property type="molecule type" value="Genomic_DNA"/>
</dbReference>
<dbReference type="AlphaFoldDB" id="A0A844GE34"/>
<gene>
    <name evidence="2" type="ORF">GKE73_11325</name>
</gene>
<evidence type="ECO:0000313" key="3">
    <source>
        <dbReference type="Proteomes" id="UP000446658"/>
    </source>
</evidence>
<feature type="chain" id="PRO_5032324427" evidence="1">
    <location>
        <begin position="24"/>
        <end position="51"/>
    </location>
</feature>
<evidence type="ECO:0000313" key="2">
    <source>
        <dbReference type="EMBL" id="MTD33478.1"/>
    </source>
</evidence>
<sequence>MQRLAVQQGMAACWLLLAGQVWASGGAESLGEGGAAAGGYASDRYGVGHHC</sequence>
<evidence type="ECO:0000256" key="1">
    <source>
        <dbReference type="SAM" id="SignalP"/>
    </source>
</evidence>
<organism evidence="2 3">
    <name type="scientific">Paludibacterium denitrificans</name>
    <dbReference type="NCBI Taxonomy" id="2675226"/>
    <lineage>
        <taxon>Bacteria</taxon>
        <taxon>Pseudomonadati</taxon>
        <taxon>Pseudomonadota</taxon>
        <taxon>Betaproteobacteria</taxon>
        <taxon>Neisseriales</taxon>
        <taxon>Chromobacteriaceae</taxon>
        <taxon>Paludibacterium</taxon>
    </lineage>
</organism>
<reference evidence="2 3" key="1">
    <citation type="submission" date="2019-11" db="EMBL/GenBank/DDBJ databases">
        <title>Draft genome sequence of Paludibacterium sp. dN18-1.</title>
        <authorList>
            <person name="Im W.-T."/>
        </authorList>
    </citation>
    <scope>NUCLEOTIDE SEQUENCE [LARGE SCALE GENOMIC DNA]</scope>
    <source>
        <strain evidence="3">dN 18-1</strain>
    </source>
</reference>
<protein>
    <submittedName>
        <fullName evidence="2">Uncharacterized protein</fullName>
    </submittedName>
</protein>
<proteinExistence type="predicted"/>
<feature type="signal peptide" evidence="1">
    <location>
        <begin position="1"/>
        <end position="23"/>
    </location>
</feature>
<keyword evidence="3" id="KW-1185">Reference proteome</keyword>
<name>A0A844GE34_9NEIS</name>
<keyword evidence="1" id="KW-0732">Signal</keyword>
<comment type="caution">
    <text evidence="2">The sequence shown here is derived from an EMBL/GenBank/DDBJ whole genome shotgun (WGS) entry which is preliminary data.</text>
</comment>
<dbReference type="RefSeq" id="WP_230370429.1">
    <property type="nucleotide sequence ID" value="NZ_WLYX01000001.1"/>
</dbReference>